<feature type="transmembrane region" description="Helical" evidence="1">
    <location>
        <begin position="58"/>
        <end position="80"/>
    </location>
</feature>
<accession>A0A3E2HSF0</accession>
<feature type="non-terminal residue" evidence="2">
    <location>
        <position position="179"/>
    </location>
</feature>
<feature type="transmembrane region" description="Helical" evidence="1">
    <location>
        <begin position="86"/>
        <end position="108"/>
    </location>
</feature>
<sequence>MDEEFDIYAYGAAAAATGAQVEGSSTTARILRLRAFGGLIKSGIINPSILISITSRNVFIHVLLVFVSSTFGAAVLVTLAMSQEVLAPNALIIAAAAGAPLMVGTVMLQTTGPVVTIGSIGWDAPSGYTFARVVQNHGYHICEYKSAAAAGAVFGGLVWIIKLPFSHVMKQEEENRPQA</sequence>
<name>A0A3E2HSF0_SCYLI</name>
<keyword evidence="1" id="KW-0472">Membrane</keyword>
<keyword evidence="3" id="KW-1185">Reference proteome</keyword>
<keyword evidence="1" id="KW-0812">Transmembrane</keyword>
<gene>
    <name evidence="2" type="ORF">B7463_g98</name>
</gene>
<keyword evidence="1" id="KW-1133">Transmembrane helix</keyword>
<evidence type="ECO:0000313" key="3">
    <source>
        <dbReference type="Proteomes" id="UP000258309"/>
    </source>
</evidence>
<reference evidence="2 3" key="1">
    <citation type="submission" date="2018-05" db="EMBL/GenBank/DDBJ databases">
        <title>Draft genome sequence of Scytalidium lignicola DSM 105466, a ubiquitous saprotrophic fungus.</title>
        <authorList>
            <person name="Buettner E."/>
            <person name="Gebauer A.M."/>
            <person name="Hofrichter M."/>
            <person name="Liers C."/>
            <person name="Kellner H."/>
        </authorList>
    </citation>
    <scope>NUCLEOTIDE SEQUENCE [LARGE SCALE GENOMIC DNA]</scope>
    <source>
        <strain evidence="2 3">DSM 105466</strain>
    </source>
</reference>
<dbReference type="Proteomes" id="UP000258309">
    <property type="component" value="Unassembled WGS sequence"/>
</dbReference>
<dbReference type="AlphaFoldDB" id="A0A3E2HSF0"/>
<dbReference type="OrthoDB" id="5232315at2759"/>
<evidence type="ECO:0000256" key="1">
    <source>
        <dbReference type="SAM" id="Phobius"/>
    </source>
</evidence>
<evidence type="ECO:0000313" key="2">
    <source>
        <dbReference type="EMBL" id="RFU36303.1"/>
    </source>
</evidence>
<comment type="caution">
    <text evidence="2">The sequence shown here is derived from an EMBL/GenBank/DDBJ whole genome shotgun (WGS) entry which is preliminary data.</text>
</comment>
<dbReference type="EMBL" id="NCSJ02000001">
    <property type="protein sequence ID" value="RFU36303.1"/>
    <property type="molecule type" value="Genomic_DNA"/>
</dbReference>
<dbReference type="OMA" id="GESMNTF"/>
<protein>
    <submittedName>
        <fullName evidence="2">Uncharacterized protein</fullName>
    </submittedName>
</protein>
<organism evidence="2 3">
    <name type="scientific">Scytalidium lignicola</name>
    <name type="common">Hyphomycete</name>
    <dbReference type="NCBI Taxonomy" id="5539"/>
    <lineage>
        <taxon>Eukaryota</taxon>
        <taxon>Fungi</taxon>
        <taxon>Dikarya</taxon>
        <taxon>Ascomycota</taxon>
        <taxon>Pezizomycotina</taxon>
        <taxon>Leotiomycetes</taxon>
        <taxon>Leotiomycetes incertae sedis</taxon>
        <taxon>Scytalidium</taxon>
    </lineage>
</organism>
<feature type="non-terminal residue" evidence="2">
    <location>
        <position position="1"/>
    </location>
</feature>
<proteinExistence type="predicted"/>